<dbReference type="InterPro" id="IPR016047">
    <property type="entry name" value="M23ase_b-sheet_dom"/>
</dbReference>
<feature type="signal peptide" evidence="1">
    <location>
        <begin position="1"/>
        <end position="17"/>
    </location>
</feature>
<proteinExistence type="predicted"/>
<keyword evidence="1" id="KW-0732">Signal</keyword>
<feature type="domain" description="M23ase beta-sheet core" evidence="2">
    <location>
        <begin position="61"/>
        <end position="178"/>
    </location>
</feature>
<evidence type="ECO:0000313" key="3">
    <source>
        <dbReference type="EMBL" id="MBV7377655.1"/>
    </source>
</evidence>
<accession>A0ABS6SY53</accession>
<protein>
    <submittedName>
        <fullName evidence="3">M23 family metallopeptidase</fullName>
    </submittedName>
</protein>
<dbReference type="CDD" id="cd12797">
    <property type="entry name" value="M23_peptidase"/>
    <property type="match status" value="1"/>
</dbReference>
<evidence type="ECO:0000256" key="1">
    <source>
        <dbReference type="SAM" id="SignalP"/>
    </source>
</evidence>
<comment type="caution">
    <text evidence="3">The sequence shown here is derived from an EMBL/GenBank/DDBJ whole genome shotgun (WGS) entry which is preliminary data.</text>
</comment>
<dbReference type="PANTHER" id="PTHR21666:SF270">
    <property type="entry name" value="MUREIN HYDROLASE ACTIVATOR ENVC"/>
    <property type="match status" value="1"/>
</dbReference>
<dbReference type="PANTHER" id="PTHR21666">
    <property type="entry name" value="PEPTIDASE-RELATED"/>
    <property type="match status" value="1"/>
</dbReference>
<gene>
    <name evidence="3" type="ORF">KJP28_01875</name>
</gene>
<keyword evidence="4" id="KW-1185">Reference proteome</keyword>
<reference evidence="3 4" key="1">
    <citation type="submission" date="2021-05" db="EMBL/GenBank/DDBJ databases">
        <title>Culturable bacteria isolated from Daya Bay.</title>
        <authorList>
            <person name="Zheng W."/>
            <person name="Yu S."/>
            <person name="Huang Y."/>
        </authorList>
    </citation>
    <scope>NUCLEOTIDE SEQUENCE [LARGE SCALE GENOMIC DNA]</scope>
    <source>
        <strain evidence="3 4">DP4N28-5</strain>
    </source>
</reference>
<dbReference type="EMBL" id="JAHUZE010000001">
    <property type="protein sequence ID" value="MBV7377655.1"/>
    <property type="molecule type" value="Genomic_DNA"/>
</dbReference>
<organism evidence="3 4">
    <name type="scientific">Maritimibacter dapengensis</name>
    <dbReference type="NCBI Taxonomy" id="2836868"/>
    <lineage>
        <taxon>Bacteria</taxon>
        <taxon>Pseudomonadati</taxon>
        <taxon>Pseudomonadota</taxon>
        <taxon>Alphaproteobacteria</taxon>
        <taxon>Rhodobacterales</taxon>
        <taxon>Roseobacteraceae</taxon>
        <taxon>Maritimibacter</taxon>
    </lineage>
</organism>
<evidence type="ECO:0000259" key="2">
    <source>
        <dbReference type="Pfam" id="PF01551"/>
    </source>
</evidence>
<dbReference type="InterPro" id="IPR050570">
    <property type="entry name" value="Cell_wall_metabolism_enzyme"/>
</dbReference>
<dbReference type="RefSeq" id="WP_218390531.1">
    <property type="nucleotide sequence ID" value="NZ_JAHUZE010000001.1"/>
</dbReference>
<name>A0ABS6SY53_9RHOB</name>
<feature type="chain" id="PRO_5045837470" evidence="1">
    <location>
        <begin position="18"/>
        <end position="324"/>
    </location>
</feature>
<dbReference type="Pfam" id="PF01551">
    <property type="entry name" value="Peptidase_M23"/>
    <property type="match status" value="1"/>
</dbReference>
<evidence type="ECO:0000313" key="4">
    <source>
        <dbReference type="Proteomes" id="UP000756530"/>
    </source>
</evidence>
<sequence>MLRALLLALVIASPALARDPVLMQPLICTLGEDCFILNYVDADPGPGAADFTCGPRSYDGHQGTDFAVLSFDAMRAGVPVRPVSPGVVTHLRDGMPDAGMSGTPSELLANRDCGNGVLIDHGNGWSSQYCHLKNGSIAVKKGQRVSLATTLGDVGFSGRTQFPHVHVTVRSNGKVVDPFNTDQIISCGGDDGPEDDLWGTVIPYDAGRIFALGMATEVPDYEALKAGAYRERNFPPDAPALVGWGLIAGGRANDEVEIEILFPDRSQMIRDRVKLEKTQAMLFRAAGKGVPEGGWPSGEYVVGVRLIRDGKPISLTSQRIMVGN</sequence>
<dbReference type="Proteomes" id="UP000756530">
    <property type="component" value="Unassembled WGS sequence"/>
</dbReference>